<keyword evidence="2" id="KW-1185">Reference proteome</keyword>
<accession>A0ACC8EP57</accession>
<evidence type="ECO:0000313" key="2">
    <source>
        <dbReference type="Proteomes" id="UP000250078"/>
    </source>
</evidence>
<reference evidence="1 2" key="1">
    <citation type="journal article" date="2016" name="Nat. Commun.">
        <title>Ectomycorrhizal ecology is imprinted in the genome of the dominant symbiotic fungus Cenococcum geophilum.</title>
        <authorList>
            <consortium name="DOE Joint Genome Institute"/>
            <person name="Peter M."/>
            <person name="Kohler A."/>
            <person name="Ohm R.A."/>
            <person name="Kuo A."/>
            <person name="Krutzmann J."/>
            <person name="Morin E."/>
            <person name="Arend M."/>
            <person name="Barry K.W."/>
            <person name="Binder M."/>
            <person name="Choi C."/>
            <person name="Clum A."/>
            <person name="Copeland A."/>
            <person name="Grisel N."/>
            <person name="Haridas S."/>
            <person name="Kipfer T."/>
            <person name="LaButti K."/>
            <person name="Lindquist E."/>
            <person name="Lipzen A."/>
            <person name="Maire R."/>
            <person name="Meier B."/>
            <person name="Mihaltcheva S."/>
            <person name="Molinier V."/>
            <person name="Murat C."/>
            <person name="Poggeler S."/>
            <person name="Quandt C.A."/>
            <person name="Sperisen C."/>
            <person name="Tritt A."/>
            <person name="Tisserant E."/>
            <person name="Crous P.W."/>
            <person name="Henrissat B."/>
            <person name="Nehls U."/>
            <person name="Egli S."/>
            <person name="Spatafora J.W."/>
            <person name="Grigoriev I.V."/>
            <person name="Martin F.M."/>
        </authorList>
    </citation>
    <scope>NUCLEOTIDE SEQUENCE [LARGE SCALE GENOMIC DNA]</scope>
    <source>
        <strain evidence="1 2">1.58</strain>
    </source>
</reference>
<protein>
    <submittedName>
        <fullName evidence="1">Uncharacterized protein</fullName>
    </submittedName>
</protein>
<dbReference type="Proteomes" id="UP000250078">
    <property type="component" value="Unassembled WGS sequence"/>
</dbReference>
<evidence type="ECO:0000313" key="1">
    <source>
        <dbReference type="EMBL" id="OCK88181.1"/>
    </source>
</evidence>
<dbReference type="EMBL" id="KV748247">
    <property type="protein sequence ID" value="OCK88181.1"/>
    <property type="molecule type" value="Genomic_DNA"/>
</dbReference>
<name>A0ACC8EP57_9PEZI</name>
<proteinExistence type="predicted"/>
<organism evidence="1 2">
    <name type="scientific">Cenococcum geophilum 1.58</name>
    <dbReference type="NCBI Taxonomy" id="794803"/>
    <lineage>
        <taxon>Eukaryota</taxon>
        <taxon>Fungi</taxon>
        <taxon>Dikarya</taxon>
        <taxon>Ascomycota</taxon>
        <taxon>Pezizomycotina</taxon>
        <taxon>Dothideomycetes</taxon>
        <taxon>Pleosporomycetidae</taxon>
        <taxon>Gloniales</taxon>
        <taxon>Gloniaceae</taxon>
        <taxon>Cenococcum</taxon>
    </lineage>
</organism>
<gene>
    <name evidence="1" type="ORF">K441DRAFT_669527</name>
</gene>
<sequence>MTSTVEAHWIGTPASRTVLPRLVPTRARARAHLQLIHTTPVSPSVHPTAPAQRQLPLTRLLPITQADCHFVSSSLLRDWLSTGAKLLLQLCSSYAGRRYLIPCRCCCGCTSRLIFRHNISYRAMTRRTCQTGNFDVDISKTTQLIQSHATNDIGFHEFLPWICTCDGTWAAWFSISILPIILINIVTNQYWRILVVYLRSLDQ</sequence>